<evidence type="ECO:0000313" key="2">
    <source>
        <dbReference type="Proteomes" id="UP000306102"/>
    </source>
</evidence>
<dbReference type="AlphaFoldDB" id="A0A4S4EHE0"/>
<gene>
    <name evidence="1" type="ORF">TEA_013371</name>
</gene>
<comment type="caution">
    <text evidence="1">The sequence shown here is derived from an EMBL/GenBank/DDBJ whole genome shotgun (WGS) entry which is preliminary data.</text>
</comment>
<proteinExistence type="predicted"/>
<protein>
    <submittedName>
        <fullName evidence="1">Uncharacterized protein</fullName>
    </submittedName>
</protein>
<name>A0A4S4EHE0_CAMSN</name>
<dbReference type="EMBL" id="SDRB02004830">
    <property type="protein sequence ID" value="THG15285.1"/>
    <property type="molecule type" value="Genomic_DNA"/>
</dbReference>
<organism evidence="1 2">
    <name type="scientific">Camellia sinensis var. sinensis</name>
    <name type="common">China tea</name>
    <dbReference type="NCBI Taxonomy" id="542762"/>
    <lineage>
        <taxon>Eukaryota</taxon>
        <taxon>Viridiplantae</taxon>
        <taxon>Streptophyta</taxon>
        <taxon>Embryophyta</taxon>
        <taxon>Tracheophyta</taxon>
        <taxon>Spermatophyta</taxon>
        <taxon>Magnoliopsida</taxon>
        <taxon>eudicotyledons</taxon>
        <taxon>Gunneridae</taxon>
        <taxon>Pentapetalae</taxon>
        <taxon>asterids</taxon>
        <taxon>Ericales</taxon>
        <taxon>Theaceae</taxon>
        <taxon>Camellia</taxon>
    </lineage>
</organism>
<dbReference type="STRING" id="542762.A0A4S4EHE0"/>
<dbReference type="Proteomes" id="UP000306102">
    <property type="component" value="Unassembled WGS sequence"/>
</dbReference>
<accession>A0A4S4EHE0</accession>
<keyword evidence="2" id="KW-1185">Reference proteome</keyword>
<dbReference type="PANTHER" id="PTHR33168">
    <property type="entry name" value="STRESS INDUCED PROTEIN-RELATED"/>
    <property type="match status" value="1"/>
</dbReference>
<reference evidence="1 2" key="1">
    <citation type="journal article" date="2018" name="Proc. Natl. Acad. Sci. U.S.A.">
        <title>Draft genome sequence of Camellia sinensis var. sinensis provides insights into the evolution of the tea genome and tea quality.</title>
        <authorList>
            <person name="Wei C."/>
            <person name="Yang H."/>
            <person name="Wang S."/>
            <person name="Zhao J."/>
            <person name="Liu C."/>
            <person name="Gao L."/>
            <person name="Xia E."/>
            <person name="Lu Y."/>
            <person name="Tai Y."/>
            <person name="She G."/>
            <person name="Sun J."/>
            <person name="Cao H."/>
            <person name="Tong W."/>
            <person name="Gao Q."/>
            <person name="Li Y."/>
            <person name="Deng W."/>
            <person name="Jiang X."/>
            <person name="Wang W."/>
            <person name="Chen Q."/>
            <person name="Zhang S."/>
            <person name="Li H."/>
            <person name="Wu J."/>
            <person name="Wang P."/>
            <person name="Li P."/>
            <person name="Shi C."/>
            <person name="Zheng F."/>
            <person name="Jian J."/>
            <person name="Huang B."/>
            <person name="Shan D."/>
            <person name="Shi M."/>
            <person name="Fang C."/>
            <person name="Yue Y."/>
            <person name="Li F."/>
            <person name="Li D."/>
            <person name="Wei S."/>
            <person name="Han B."/>
            <person name="Jiang C."/>
            <person name="Yin Y."/>
            <person name="Xia T."/>
            <person name="Zhang Z."/>
            <person name="Bennetzen J.L."/>
            <person name="Zhao S."/>
            <person name="Wan X."/>
        </authorList>
    </citation>
    <scope>NUCLEOTIDE SEQUENCE [LARGE SCALE GENOMIC DNA]</scope>
    <source>
        <strain evidence="2">cv. Shuchazao</strain>
        <tissue evidence="1">Leaf</tissue>
    </source>
</reference>
<sequence>MENEQSISPSFKDKLKQSLCLSCCYRNNRRESLCSEDRPRLLRASSTWFRSRAHELPEIKDKCRHLISRIGRNHRRHHSSGEFNYDPLSYALNFDDAHLDEAPLRNLSSRFPASPPLKTVAEDLVNPAVPRPREITCV</sequence>
<evidence type="ECO:0000313" key="1">
    <source>
        <dbReference type="EMBL" id="THG15285.1"/>
    </source>
</evidence>